<sequence length="292" mass="34010">MADHSKPNSSGRERGGPQSYDWAHMSNRGFFARLVLSFFSTKYGIDMTIHCLLEPFRYSLASADELQIQAEETDYLFGLPHNSQWRSPEMKWHFNLETFFSLYYAYFHRAAPLLFYHLRKDAFKLDEEYYQSQFTKKLRPVDGLGFSGSLFFYSDDKSFIVKSIGRRFEYKFLYSTLMHPLGMYYRERPGTLLSEITDVLYTFDFRLGGCLGVSPSHYIVMTNALEGLDKERGCRKWDLKPQGFFEPTRDLVPDDMKARAAKSGLADGLDEEIVLTRKQKAHFMYALPLFAC</sequence>
<dbReference type="HOGENOM" id="CLU_953737_0_0_1"/>
<evidence type="ECO:0000259" key="1">
    <source>
        <dbReference type="Pfam" id="PF01504"/>
    </source>
</evidence>
<evidence type="ECO:0000313" key="3">
    <source>
        <dbReference type="Proteomes" id="UP000006911"/>
    </source>
</evidence>
<reference evidence="2 3" key="1">
    <citation type="journal article" date="2010" name="Nature">
        <title>Perigord black truffle genome uncovers evolutionary origins and mechanisms of symbiosis.</title>
        <authorList>
            <person name="Martin F."/>
            <person name="Kohler A."/>
            <person name="Murat C."/>
            <person name="Balestrini R."/>
            <person name="Coutinho P.M."/>
            <person name="Jaillon O."/>
            <person name="Montanini B."/>
            <person name="Morin E."/>
            <person name="Noel B."/>
            <person name="Percudani R."/>
            <person name="Porcel B."/>
            <person name="Rubini A."/>
            <person name="Amicucci A."/>
            <person name="Amselem J."/>
            <person name="Anthouard V."/>
            <person name="Arcioni S."/>
            <person name="Artiguenave F."/>
            <person name="Aury J.M."/>
            <person name="Ballario P."/>
            <person name="Bolchi A."/>
            <person name="Brenna A."/>
            <person name="Brun A."/>
            <person name="Buee M."/>
            <person name="Cantarel B."/>
            <person name="Chevalier G."/>
            <person name="Couloux A."/>
            <person name="Da Silva C."/>
            <person name="Denoeud F."/>
            <person name="Duplessis S."/>
            <person name="Ghignone S."/>
            <person name="Hilselberger B."/>
            <person name="Iotti M."/>
            <person name="Marcais B."/>
            <person name="Mello A."/>
            <person name="Miranda M."/>
            <person name="Pacioni G."/>
            <person name="Quesneville H."/>
            <person name="Riccioni C."/>
            <person name="Ruotolo R."/>
            <person name="Splivallo R."/>
            <person name="Stocchi V."/>
            <person name="Tisserant E."/>
            <person name="Viscomi A.R."/>
            <person name="Zambonelli A."/>
            <person name="Zampieri E."/>
            <person name="Henrissat B."/>
            <person name="Lebrun M.H."/>
            <person name="Paolocci F."/>
            <person name="Bonfante P."/>
            <person name="Ottonello S."/>
            <person name="Wincker P."/>
        </authorList>
    </citation>
    <scope>NUCLEOTIDE SEQUENCE [LARGE SCALE GENOMIC DNA]</scope>
    <source>
        <strain evidence="2 3">Mel28</strain>
    </source>
</reference>
<organism evidence="2 3">
    <name type="scientific">Tuber melanosporum (strain Mel28)</name>
    <name type="common">Perigord black truffle</name>
    <dbReference type="NCBI Taxonomy" id="656061"/>
    <lineage>
        <taxon>Eukaryota</taxon>
        <taxon>Fungi</taxon>
        <taxon>Dikarya</taxon>
        <taxon>Ascomycota</taxon>
        <taxon>Pezizomycotina</taxon>
        <taxon>Pezizomycetes</taxon>
        <taxon>Pezizales</taxon>
        <taxon>Tuberaceae</taxon>
        <taxon>Tuber</taxon>
    </lineage>
</organism>
<name>D5GED4_TUBMM</name>
<dbReference type="PANTHER" id="PTHR23086:SF126">
    <property type="entry name" value="PIPK DOMAIN-CONTAINING PROTEIN"/>
    <property type="match status" value="1"/>
</dbReference>
<dbReference type="SUPFAM" id="SSF56104">
    <property type="entry name" value="SAICAR synthase-like"/>
    <property type="match status" value="1"/>
</dbReference>
<feature type="domain" description="PIPK" evidence="1">
    <location>
        <begin position="136"/>
        <end position="245"/>
    </location>
</feature>
<proteinExistence type="predicted"/>
<dbReference type="GO" id="GO:0005886">
    <property type="term" value="C:plasma membrane"/>
    <property type="evidence" value="ECO:0007669"/>
    <property type="project" value="TreeGrafter"/>
</dbReference>
<dbReference type="InParanoid" id="D5GED4"/>
<dbReference type="Pfam" id="PF01504">
    <property type="entry name" value="PIP5K"/>
    <property type="match status" value="1"/>
</dbReference>
<gene>
    <name evidence="2" type="ORF">GSTUM_00006433001</name>
</gene>
<dbReference type="EMBL" id="FN430175">
    <property type="protein sequence ID" value="CAZ82877.1"/>
    <property type="molecule type" value="Genomic_DNA"/>
</dbReference>
<evidence type="ECO:0000313" key="2">
    <source>
        <dbReference type="EMBL" id="CAZ82877.1"/>
    </source>
</evidence>
<dbReference type="STRING" id="656061.D5GED4"/>
<dbReference type="InterPro" id="IPR023610">
    <property type="entry name" value="PInositol-4/5-P-5/4-kinase"/>
</dbReference>
<keyword evidence="3" id="KW-1185">Reference proteome</keyword>
<accession>D5GED4</accession>
<dbReference type="GO" id="GO:0046854">
    <property type="term" value="P:phosphatidylinositol phosphate biosynthetic process"/>
    <property type="evidence" value="ECO:0007669"/>
    <property type="project" value="TreeGrafter"/>
</dbReference>
<dbReference type="AlphaFoldDB" id="D5GED4"/>
<dbReference type="PANTHER" id="PTHR23086">
    <property type="entry name" value="PHOSPHATIDYLINOSITOL-4-PHOSPHATE 5-KINASE"/>
    <property type="match status" value="1"/>
</dbReference>
<protein>
    <submittedName>
        <fullName evidence="2">(Perigord truffle) hypothetical protein</fullName>
    </submittedName>
</protein>
<dbReference type="KEGG" id="tml:GSTUM_00006433001"/>
<dbReference type="GeneID" id="9184881"/>
<dbReference type="Proteomes" id="UP000006911">
    <property type="component" value="Unassembled WGS sequence"/>
</dbReference>
<dbReference type="eggNOG" id="ENOG502S39H">
    <property type="taxonomic scope" value="Eukaryota"/>
</dbReference>
<dbReference type="RefSeq" id="XP_002838686.1">
    <property type="nucleotide sequence ID" value="XM_002838640.1"/>
</dbReference>
<dbReference type="InterPro" id="IPR002498">
    <property type="entry name" value="PInositol-4-P-4/5-kinase_core"/>
</dbReference>
<dbReference type="InterPro" id="IPR027484">
    <property type="entry name" value="PInositol-4-P-5-kinase_N"/>
</dbReference>
<dbReference type="GO" id="GO:0016308">
    <property type="term" value="F:1-phosphatidylinositol-4-phosphate 5-kinase activity"/>
    <property type="evidence" value="ECO:0007669"/>
    <property type="project" value="TreeGrafter"/>
</dbReference>
<dbReference type="Gene3D" id="3.30.800.10">
    <property type="entry name" value="Phosphatidylinositol Phosphate Kinase II Beta"/>
    <property type="match status" value="1"/>
</dbReference>